<dbReference type="PANTHER" id="PTHR30290:SF10">
    <property type="entry name" value="PERIPLASMIC OLIGOPEPTIDE-BINDING PROTEIN-RELATED"/>
    <property type="match status" value="1"/>
</dbReference>
<evidence type="ECO:0000256" key="1">
    <source>
        <dbReference type="ARBA" id="ARBA00004196"/>
    </source>
</evidence>
<dbReference type="SUPFAM" id="SSF53850">
    <property type="entry name" value="Periplasmic binding protein-like II"/>
    <property type="match status" value="1"/>
</dbReference>
<evidence type="ECO:0000256" key="4">
    <source>
        <dbReference type="ARBA" id="ARBA00022729"/>
    </source>
</evidence>
<dbReference type="GO" id="GO:0043190">
    <property type="term" value="C:ATP-binding cassette (ABC) transporter complex"/>
    <property type="evidence" value="ECO:0007669"/>
    <property type="project" value="InterPro"/>
</dbReference>
<dbReference type="AlphaFoldDB" id="A0A1J7BY61"/>
<dbReference type="GO" id="GO:1904680">
    <property type="term" value="F:peptide transmembrane transporter activity"/>
    <property type="evidence" value="ECO:0007669"/>
    <property type="project" value="TreeGrafter"/>
</dbReference>
<keyword evidence="8" id="KW-1185">Reference proteome</keyword>
<reference evidence="7 8" key="1">
    <citation type="submission" date="2016-10" db="EMBL/GenBank/DDBJ databases">
        <title>Genome sequence of Streptomyces gilvigriseus MUSC 26.</title>
        <authorList>
            <person name="Lee L.-H."/>
            <person name="Ser H.-L."/>
        </authorList>
    </citation>
    <scope>NUCLEOTIDE SEQUENCE [LARGE SCALE GENOMIC DNA]</scope>
    <source>
        <strain evidence="7 8">MUSC 26</strain>
    </source>
</reference>
<feature type="domain" description="Solute-binding protein family 5" evidence="6">
    <location>
        <begin position="76"/>
        <end position="435"/>
    </location>
</feature>
<dbReference type="GO" id="GO:0042597">
    <property type="term" value="C:periplasmic space"/>
    <property type="evidence" value="ECO:0007669"/>
    <property type="project" value="UniProtKB-ARBA"/>
</dbReference>
<evidence type="ECO:0000256" key="3">
    <source>
        <dbReference type="ARBA" id="ARBA00022448"/>
    </source>
</evidence>
<keyword evidence="3" id="KW-0813">Transport</keyword>
<feature type="signal peptide" evidence="5">
    <location>
        <begin position="1"/>
        <end position="22"/>
    </location>
</feature>
<dbReference type="PIRSF" id="PIRSF002741">
    <property type="entry name" value="MppA"/>
    <property type="match status" value="1"/>
</dbReference>
<name>A0A1J7BY61_9ACTN</name>
<proteinExistence type="inferred from homology"/>
<feature type="chain" id="PRO_5009643822" description="Solute-binding protein family 5 domain-containing protein" evidence="5">
    <location>
        <begin position="23"/>
        <end position="519"/>
    </location>
</feature>
<evidence type="ECO:0000313" key="8">
    <source>
        <dbReference type="Proteomes" id="UP000243342"/>
    </source>
</evidence>
<gene>
    <name evidence="7" type="ORF">BIV57_05855</name>
</gene>
<dbReference type="STRING" id="1428644.BIV57_05855"/>
<protein>
    <recommendedName>
        <fullName evidence="6">Solute-binding protein family 5 domain-containing protein</fullName>
    </recommendedName>
</protein>
<dbReference type="EMBL" id="MLCF01000022">
    <property type="protein sequence ID" value="OIV38417.1"/>
    <property type="molecule type" value="Genomic_DNA"/>
</dbReference>
<comment type="subcellular location">
    <subcellularLocation>
        <location evidence="1">Cell envelope</location>
    </subcellularLocation>
</comment>
<dbReference type="InterPro" id="IPR039424">
    <property type="entry name" value="SBP_5"/>
</dbReference>
<evidence type="ECO:0000313" key="7">
    <source>
        <dbReference type="EMBL" id="OIV38417.1"/>
    </source>
</evidence>
<dbReference type="PANTHER" id="PTHR30290">
    <property type="entry name" value="PERIPLASMIC BINDING COMPONENT OF ABC TRANSPORTER"/>
    <property type="match status" value="1"/>
</dbReference>
<dbReference type="InterPro" id="IPR030678">
    <property type="entry name" value="Peptide/Ni-bd"/>
</dbReference>
<evidence type="ECO:0000256" key="5">
    <source>
        <dbReference type="SAM" id="SignalP"/>
    </source>
</evidence>
<dbReference type="GO" id="GO:0015833">
    <property type="term" value="P:peptide transport"/>
    <property type="evidence" value="ECO:0007669"/>
    <property type="project" value="TreeGrafter"/>
</dbReference>
<dbReference type="InterPro" id="IPR000914">
    <property type="entry name" value="SBP_5_dom"/>
</dbReference>
<evidence type="ECO:0000256" key="2">
    <source>
        <dbReference type="ARBA" id="ARBA00005695"/>
    </source>
</evidence>
<organism evidence="7 8">
    <name type="scientific">Mangrovactinospora gilvigrisea</name>
    <dbReference type="NCBI Taxonomy" id="1428644"/>
    <lineage>
        <taxon>Bacteria</taxon>
        <taxon>Bacillati</taxon>
        <taxon>Actinomycetota</taxon>
        <taxon>Actinomycetes</taxon>
        <taxon>Kitasatosporales</taxon>
        <taxon>Streptomycetaceae</taxon>
        <taxon>Mangrovactinospora</taxon>
    </lineage>
</organism>
<comment type="caution">
    <text evidence="7">The sequence shown here is derived from an EMBL/GenBank/DDBJ whole genome shotgun (WGS) entry which is preliminary data.</text>
</comment>
<dbReference type="Pfam" id="PF00496">
    <property type="entry name" value="SBP_bac_5"/>
    <property type="match status" value="1"/>
</dbReference>
<dbReference type="Gene3D" id="3.40.190.10">
    <property type="entry name" value="Periplasmic binding protein-like II"/>
    <property type="match status" value="1"/>
</dbReference>
<accession>A0A1J7BY61</accession>
<evidence type="ECO:0000259" key="6">
    <source>
        <dbReference type="Pfam" id="PF00496"/>
    </source>
</evidence>
<dbReference type="Gene3D" id="3.10.105.10">
    <property type="entry name" value="Dipeptide-binding Protein, Domain 3"/>
    <property type="match status" value="1"/>
</dbReference>
<dbReference type="GO" id="GO:0030313">
    <property type="term" value="C:cell envelope"/>
    <property type="evidence" value="ECO:0007669"/>
    <property type="project" value="UniProtKB-SubCell"/>
</dbReference>
<keyword evidence="4 5" id="KW-0732">Signal</keyword>
<sequence>MLAATGLAAAVAATAAGCGAGAAGGKASGKDARLVVGSSQDVVSLDPAGSYDLGSNTVIQGVFQTLLEFPAGTATPRPDAAKSCGWQNGGDDHTVYACTLRGGLAFSNGDPLTAEDVAFTFQRIKRIASPTGPAQLYSGIKKVQADGERVEFTLSSADATFPSKLATGSAAIVDHRVFPADKLLPDRKVIGSGRYTLASFSRTGDTRLDVNPRFKGSDKPRNGGVTLRHFASPAAAAAALRAGKIDMTDRLDADDVQKLRAQSGGSVQLDQGTGTQTRMIAFNTAHGVFASRSARQAAAHLIDRDAIAQDVYRGTVDPLYSLVPQGIAGHTTAFADAYPKVDVDAARTLLKNAGLHAPVPITYTWATGSAVGPSEAALIKKQLENGGLFSVTVRTMPWNAFLKAQAAGKLEAYNIGWSPDYPDADNFTSALLVDGGAFHTGWNDRRITGTLIPETMAETDRASAATKFAAIQQRTAESVPMIPIWQNKQYIAARSDVVGAEWTLDTTGILRYWLIAKGH</sequence>
<dbReference type="Proteomes" id="UP000243342">
    <property type="component" value="Unassembled WGS sequence"/>
</dbReference>
<comment type="similarity">
    <text evidence="2">Belongs to the bacterial solute-binding protein 5 family.</text>
</comment>